<dbReference type="EnsemblMetazoa" id="CapteT200927">
    <property type="protein sequence ID" value="CapteP200927"/>
    <property type="gene ID" value="CapteG200927"/>
</dbReference>
<keyword evidence="4" id="KW-1185">Reference proteome</keyword>
<reference evidence="3" key="3">
    <citation type="submission" date="2015-06" db="UniProtKB">
        <authorList>
            <consortium name="EnsemblMetazoa"/>
        </authorList>
    </citation>
    <scope>IDENTIFICATION</scope>
</reference>
<dbReference type="HOGENOM" id="CLU_042524_0_0_1"/>
<sequence>MRSCVAISLLLSVSSAWWVRNETSREKWNQITISGVGSGVSMATQFNLAYSSRVMGVALFVSYVQTSVVSFYKIRVAQENIEVVSNISYGHTMPHPSATKVGEACGTNPDPIPSCDFPGAFHALNHIYGNLKLNLFRFDHPFVFGMDTKGYMYIPSGCKDPMKDKYIRPPLRRCRLHVVFHGCFQEKNITGEDYARNAGYNEVGELNNIMIMYPQALWSRPLGCWDYWWAFRKPGPKGGDQPLAVCHMIASLLGIGWARKAYCGE</sequence>
<name>R7U332_CAPTE</name>
<dbReference type="OMA" id="THYLSNC"/>
<dbReference type="EMBL" id="AMQN01010619">
    <property type="status" value="NOT_ANNOTATED_CDS"/>
    <property type="molecule type" value="Genomic_DNA"/>
</dbReference>
<reference evidence="4" key="1">
    <citation type="submission" date="2012-12" db="EMBL/GenBank/DDBJ databases">
        <authorList>
            <person name="Hellsten U."/>
            <person name="Grimwood J."/>
            <person name="Chapman J.A."/>
            <person name="Shapiro H."/>
            <person name="Aerts A."/>
            <person name="Otillar R.P."/>
            <person name="Terry A.Y."/>
            <person name="Boore J.L."/>
            <person name="Simakov O."/>
            <person name="Marletaz F."/>
            <person name="Cho S.-J."/>
            <person name="Edsinger-Gonzales E."/>
            <person name="Havlak P."/>
            <person name="Kuo D.-H."/>
            <person name="Larsson T."/>
            <person name="Lv J."/>
            <person name="Arendt D."/>
            <person name="Savage R."/>
            <person name="Osoegawa K."/>
            <person name="de Jong P."/>
            <person name="Lindberg D.R."/>
            <person name="Seaver E.C."/>
            <person name="Weisblat D.A."/>
            <person name="Putnam N.H."/>
            <person name="Grigoriev I.V."/>
            <person name="Rokhsar D.S."/>
        </authorList>
    </citation>
    <scope>NUCLEOTIDE SEQUENCE</scope>
    <source>
        <strain evidence="4">I ESC-2004</strain>
    </source>
</reference>
<evidence type="ECO:0000313" key="2">
    <source>
        <dbReference type="EMBL" id="ELT98081.1"/>
    </source>
</evidence>
<evidence type="ECO:0000313" key="3">
    <source>
        <dbReference type="EnsemblMetazoa" id="CapteP200927"/>
    </source>
</evidence>
<evidence type="ECO:0000256" key="1">
    <source>
        <dbReference type="SAM" id="SignalP"/>
    </source>
</evidence>
<keyword evidence="1" id="KW-0732">Signal</keyword>
<evidence type="ECO:0008006" key="5">
    <source>
        <dbReference type="Google" id="ProtNLM"/>
    </source>
</evidence>
<dbReference type="Proteomes" id="UP000014760">
    <property type="component" value="Unassembled WGS sequence"/>
</dbReference>
<feature type="chain" id="PRO_5008787619" description="ZP domain-containing protein" evidence="1">
    <location>
        <begin position="17"/>
        <end position="265"/>
    </location>
</feature>
<dbReference type="InterPro" id="IPR029058">
    <property type="entry name" value="AB_hydrolase_fold"/>
</dbReference>
<feature type="signal peptide" evidence="1">
    <location>
        <begin position="1"/>
        <end position="16"/>
    </location>
</feature>
<reference evidence="2 4" key="2">
    <citation type="journal article" date="2013" name="Nature">
        <title>Insights into bilaterian evolution from three spiralian genomes.</title>
        <authorList>
            <person name="Simakov O."/>
            <person name="Marletaz F."/>
            <person name="Cho S.J."/>
            <person name="Edsinger-Gonzales E."/>
            <person name="Havlak P."/>
            <person name="Hellsten U."/>
            <person name="Kuo D.H."/>
            <person name="Larsson T."/>
            <person name="Lv J."/>
            <person name="Arendt D."/>
            <person name="Savage R."/>
            <person name="Osoegawa K."/>
            <person name="de Jong P."/>
            <person name="Grimwood J."/>
            <person name="Chapman J.A."/>
            <person name="Shapiro H."/>
            <person name="Aerts A."/>
            <person name="Otillar R.P."/>
            <person name="Terry A.Y."/>
            <person name="Boore J.L."/>
            <person name="Grigoriev I.V."/>
            <person name="Lindberg D.R."/>
            <person name="Seaver E.C."/>
            <person name="Weisblat D.A."/>
            <person name="Putnam N.H."/>
            <person name="Rokhsar D.S."/>
        </authorList>
    </citation>
    <scope>NUCLEOTIDE SEQUENCE</scope>
    <source>
        <strain evidence="2 4">I ESC-2004</strain>
    </source>
</reference>
<dbReference type="Gene3D" id="3.40.50.1820">
    <property type="entry name" value="alpha/beta hydrolase"/>
    <property type="match status" value="1"/>
</dbReference>
<gene>
    <name evidence="2" type="ORF">CAPTEDRAFT_200927</name>
</gene>
<evidence type="ECO:0000313" key="4">
    <source>
        <dbReference type="Proteomes" id="UP000014760"/>
    </source>
</evidence>
<dbReference type="EMBL" id="KB308243">
    <property type="protein sequence ID" value="ELT98081.1"/>
    <property type="molecule type" value="Genomic_DNA"/>
</dbReference>
<dbReference type="OrthoDB" id="6020543at2759"/>
<dbReference type="AlphaFoldDB" id="R7U332"/>
<dbReference type="SUPFAM" id="SSF53474">
    <property type="entry name" value="alpha/beta-Hydrolases"/>
    <property type="match status" value="1"/>
</dbReference>
<dbReference type="EMBL" id="AMQN01010618">
    <property type="status" value="NOT_ANNOTATED_CDS"/>
    <property type="molecule type" value="Genomic_DNA"/>
</dbReference>
<accession>R7U332</accession>
<organism evidence="2">
    <name type="scientific">Capitella teleta</name>
    <name type="common">Polychaete worm</name>
    <dbReference type="NCBI Taxonomy" id="283909"/>
    <lineage>
        <taxon>Eukaryota</taxon>
        <taxon>Metazoa</taxon>
        <taxon>Spiralia</taxon>
        <taxon>Lophotrochozoa</taxon>
        <taxon>Annelida</taxon>
        <taxon>Polychaeta</taxon>
        <taxon>Sedentaria</taxon>
        <taxon>Scolecida</taxon>
        <taxon>Capitellidae</taxon>
        <taxon>Capitella</taxon>
    </lineage>
</organism>
<proteinExistence type="predicted"/>
<protein>
    <recommendedName>
        <fullName evidence="5">ZP domain-containing protein</fullName>
    </recommendedName>
</protein>